<protein>
    <recommendedName>
        <fullName evidence="8">Probable membrane transporter protein</fullName>
    </recommendedName>
</protein>
<dbReference type="InterPro" id="IPR052017">
    <property type="entry name" value="TSUP"/>
</dbReference>
<proteinExistence type="inferred from homology"/>
<evidence type="ECO:0000256" key="4">
    <source>
        <dbReference type="ARBA" id="ARBA00022475"/>
    </source>
</evidence>
<keyword evidence="7 8" id="KW-0472">Membrane</keyword>
<feature type="transmembrane region" description="Helical" evidence="8">
    <location>
        <begin position="75"/>
        <end position="92"/>
    </location>
</feature>
<evidence type="ECO:0000256" key="1">
    <source>
        <dbReference type="ARBA" id="ARBA00004651"/>
    </source>
</evidence>
<sequence>MSAELLILPLGLLIASFCSGLAGFAFNLVAAAILFHFISPQELAPVIVLGSLVVQSVSLPTVLREVQWRPLLPPIVAGLLGLPLGVLILRVADPRQVGVIVGVLLTGYGGYALARMALRIKPRQLGPNPLVDKVVGFFSGILGGIGGFSGALPAMWSDLQGLSKEITRARIQPFVATMQVFTAASLAFGGFVTKETGWMLLTGLPALLLGTWLGLKAFHVIPAQGFRLVLVGLLFVSGLSLLV</sequence>
<keyword evidence="5 8" id="KW-0812">Transmembrane</keyword>
<feature type="transmembrane region" description="Helical" evidence="8">
    <location>
        <begin position="98"/>
        <end position="118"/>
    </location>
</feature>
<gene>
    <name evidence="9" type="ORF">KHU32_10070</name>
</gene>
<keyword evidence="4 8" id="KW-1003">Cell membrane</keyword>
<organism evidence="9 10">
    <name type="scientific">Roseococcus pinisoli</name>
    <dbReference type="NCBI Taxonomy" id="2835040"/>
    <lineage>
        <taxon>Bacteria</taxon>
        <taxon>Pseudomonadati</taxon>
        <taxon>Pseudomonadota</taxon>
        <taxon>Alphaproteobacteria</taxon>
        <taxon>Acetobacterales</taxon>
        <taxon>Roseomonadaceae</taxon>
        <taxon>Roseococcus</taxon>
    </lineage>
</organism>
<keyword evidence="6 8" id="KW-1133">Transmembrane helix</keyword>
<reference evidence="9 10" key="1">
    <citation type="submission" date="2021-05" db="EMBL/GenBank/DDBJ databases">
        <title>Roseococcus sp. XZZS9, whole genome shotgun sequencing project.</title>
        <authorList>
            <person name="Zhao G."/>
            <person name="Shen L."/>
        </authorList>
    </citation>
    <scope>NUCLEOTIDE SEQUENCE [LARGE SCALE GENOMIC DNA]</scope>
    <source>
        <strain evidence="9 10">XZZS9</strain>
    </source>
</reference>
<dbReference type="EMBL" id="JAHCDA010000002">
    <property type="protein sequence ID" value="MBS7811284.1"/>
    <property type="molecule type" value="Genomic_DNA"/>
</dbReference>
<evidence type="ECO:0000313" key="10">
    <source>
        <dbReference type="Proteomes" id="UP000766336"/>
    </source>
</evidence>
<evidence type="ECO:0000256" key="5">
    <source>
        <dbReference type="ARBA" id="ARBA00022692"/>
    </source>
</evidence>
<dbReference type="Proteomes" id="UP000766336">
    <property type="component" value="Unassembled WGS sequence"/>
</dbReference>
<feature type="transmembrane region" description="Helical" evidence="8">
    <location>
        <begin position="130"/>
        <end position="151"/>
    </location>
</feature>
<comment type="similarity">
    <text evidence="2 8">Belongs to the 4-toluene sulfonate uptake permease (TSUP) (TC 2.A.102) family.</text>
</comment>
<comment type="subcellular location">
    <subcellularLocation>
        <location evidence="1 8">Cell membrane</location>
        <topology evidence="1 8">Multi-pass membrane protein</topology>
    </subcellularLocation>
</comment>
<evidence type="ECO:0000256" key="3">
    <source>
        <dbReference type="ARBA" id="ARBA00022448"/>
    </source>
</evidence>
<feature type="transmembrane region" description="Helical" evidence="8">
    <location>
        <begin position="221"/>
        <end position="242"/>
    </location>
</feature>
<feature type="transmembrane region" description="Helical" evidence="8">
    <location>
        <begin position="12"/>
        <end position="37"/>
    </location>
</feature>
<dbReference type="PANTHER" id="PTHR30269">
    <property type="entry name" value="TRANSMEMBRANE PROTEIN YFCA"/>
    <property type="match status" value="1"/>
</dbReference>
<evidence type="ECO:0000256" key="8">
    <source>
        <dbReference type="RuleBase" id="RU363041"/>
    </source>
</evidence>
<dbReference type="InterPro" id="IPR002781">
    <property type="entry name" value="TM_pro_TauE-like"/>
</dbReference>
<evidence type="ECO:0000256" key="7">
    <source>
        <dbReference type="ARBA" id="ARBA00023136"/>
    </source>
</evidence>
<evidence type="ECO:0000256" key="2">
    <source>
        <dbReference type="ARBA" id="ARBA00009142"/>
    </source>
</evidence>
<feature type="transmembrane region" description="Helical" evidence="8">
    <location>
        <begin position="171"/>
        <end position="191"/>
    </location>
</feature>
<comment type="caution">
    <text evidence="9">The sequence shown here is derived from an EMBL/GenBank/DDBJ whole genome shotgun (WGS) entry which is preliminary data.</text>
</comment>
<accession>A0ABS5QCQ6</accession>
<keyword evidence="10" id="KW-1185">Reference proteome</keyword>
<feature type="transmembrane region" description="Helical" evidence="8">
    <location>
        <begin position="198"/>
        <end position="215"/>
    </location>
</feature>
<keyword evidence="3" id="KW-0813">Transport</keyword>
<evidence type="ECO:0000313" key="9">
    <source>
        <dbReference type="EMBL" id="MBS7811284.1"/>
    </source>
</evidence>
<feature type="transmembrane region" description="Helical" evidence="8">
    <location>
        <begin position="43"/>
        <end position="63"/>
    </location>
</feature>
<name>A0ABS5QCQ6_9PROT</name>
<evidence type="ECO:0000256" key="6">
    <source>
        <dbReference type="ARBA" id="ARBA00022989"/>
    </source>
</evidence>
<dbReference type="Pfam" id="PF01925">
    <property type="entry name" value="TauE"/>
    <property type="match status" value="1"/>
</dbReference>
<dbReference type="RefSeq" id="WP_213669973.1">
    <property type="nucleotide sequence ID" value="NZ_JAHCDA010000002.1"/>
</dbReference>
<dbReference type="PANTHER" id="PTHR30269:SF37">
    <property type="entry name" value="MEMBRANE TRANSPORTER PROTEIN"/>
    <property type="match status" value="1"/>
</dbReference>